<name>A0A7W8B425_STRST</name>
<protein>
    <submittedName>
        <fullName evidence="2">Uncharacterized protein</fullName>
    </submittedName>
</protein>
<feature type="region of interest" description="Disordered" evidence="1">
    <location>
        <begin position="29"/>
        <end position="51"/>
    </location>
</feature>
<reference evidence="2 3" key="1">
    <citation type="submission" date="2020-08" db="EMBL/GenBank/DDBJ databases">
        <title>Genomic Encyclopedia of Type Strains, Phase III (KMG-III): the genomes of soil and plant-associated and newly described type strains.</title>
        <authorList>
            <person name="Whitman W."/>
        </authorList>
    </citation>
    <scope>NUCLEOTIDE SEQUENCE [LARGE SCALE GENOMIC DNA]</scope>
    <source>
        <strain evidence="2 3">CECT 3146</strain>
    </source>
</reference>
<dbReference type="AlphaFoldDB" id="A0A7W8B425"/>
<dbReference type="EMBL" id="JACHJD010000026">
    <property type="protein sequence ID" value="MBB5109326.1"/>
    <property type="molecule type" value="Genomic_DNA"/>
</dbReference>
<sequence length="156" mass="16653">MIATAFAVHLKTLYQQAGEPTYALLIRQGQQQKPPVKLTNSSIGDWLTGRSTRNDGSPIRISVMFPRPSGGFRARRGCSEAAGHVRGGSPVDARGGGVGPVVVLAGQTPVQHQRAVDLFDHPPLAEHEHINFSISYVSNDQNLADGLGPLHDPDAT</sequence>
<keyword evidence="3" id="KW-1185">Reference proteome</keyword>
<gene>
    <name evidence="2" type="ORF">FHS40_008454</name>
</gene>
<evidence type="ECO:0000313" key="2">
    <source>
        <dbReference type="EMBL" id="MBB5109326.1"/>
    </source>
</evidence>
<comment type="caution">
    <text evidence="2">The sequence shown here is derived from an EMBL/GenBank/DDBJ whole genome shotgun (WGS) entry which is preliminary data.</text>
</comment>
<dbReference type="RefSeq" id="WP_184926293.1">
    <property type="nucleotide sequence ID" value="NZ_BMSQ01000030.1"/>
</dbReference>
<evidence type="ECO:0000313" key="3">
    <source>
        <dbReference type="Proteomes" id="UP000549009"/>
    </source>
</evidence>
<dbReference type="Proteomes" id="UP000549009">
    <property type="component" value="Unassembled WGS sequence"/>
</dbReference>
<accession>A0A7W8B425</accession>
<evidence type="ECO:0000256" key="1">
    <source>
        <dbReference type="SAM" id="MobiDB-lite"/>
    </source>
</evidence>
<proteinExistence type="predicted"/>
<organism evidence="2 3">
    <name type="scientific">Streptomyces spectabilis</name>
    <dbReference type="NCBI Taxonomy" id="68270"/>
    <lineage>
        <taxon>Bacteria</taxon>
        <taxon>Bacillati</taxon>
        <taxon>Actinomycetota</taxon>
        <taxon>Actinomycetes</taxon>
        <taxon>Kitasatosporales</taxon>
        <taxon>Streptomycetaceae</taxon>
        <taxon>Streptomyces</taxon>
    </lineage>
</organism>